<evidence type="ECO:0000256" key="2">
    <source>
        <dbReference type="ARBA" id="ARBA00023239"/>
    </source>
</evidence>
<dbReference type="PANTHER" id="PTHR11941">
    <property type="entry name" value="ENOYL-COA HYDRATASE-RELATED"/>
    <property type="match status" value="1"/>
</dbReference>
<gene>
    <name evidence="4" type="ORF">J3U88_11805</name>
</gene>
<proteinExistence type="inferred from homology"/>
<dbReference type="PROSITE" id="PS00166">
    <property type="entry name" value="ENOYL_COA_HYDRATASE"/>
    <property type="match status" value="1"/>
</dbReference>
<dbReference type="EMBL" id="JAFREP010000008">
    <property type="protein sequence ID" value="MBO1319146.1"/>
    <property type="molecule type" value="Genomic_DNA"/>
</dbReference>
<keyword evidence="5" id="KW-1185">Reference proteome</keyword>
<keyword evidence="2" id="KW-0456">Lyase</keyword>
<comment type="similarity">
    <text evidence="1 3">Belongs to the enoyl-CoA hydratase/isomerase family.</text>
</comment>
<dbReference type="InterPro" id="IPR001753">
    <property type="entry name" value="Enoyl-CoA_hydra/iso"/>
</dbReference>
<dbReference type="AlphaFoldDB" id="A0A8J7U5B4"/>
<dbReference type="CDD" id="cd06558">
    <property type="entry name" value="crotonase-like"/>
    <property type="match status" value="1"/>
</dbReference>
<dbReference type="Proteomes" id="UP000664417">
    <property type="component" value="Unassembled WGS sequence"/>
</dbReference>
<dbReference type="GO" id="GO:0006635">
    <property type="term" value="P:fatty acid beta-oxidation"/>
    <property type="evidence" value="ECO:0007669"/>
    <property type="project" value="TreeGrafter"/>
</dbReference>
<evidence type="ECO:0000313" key="4">
    <source>
        <dbReference type="EMBL" id="MBO1319146.1"/>
    </source>
</evidence>
<reference evidence="4" key="1">
    <citation type="submission" date="2021-03" db="EMBL/GenBank/DDBJ databases">
        <authorList>
            <person name="Wang G."/>
        </authorList>
    </citation>
    <scope>NUCLEOTIDE SEQUENCE</scope>
    <source>
        <strain evidence="4">KCTC 12899</strain>
    </source>
</reference>
<organism evidence="4 5">
    <name type="scientific">Acanthopleuribacter pedis</name>
    <dbReference type="NCBI Taxonomy" id="442870"/>
    <lineage>
        <taxon>Bacteria</taxon>
        <taxon>Pseudomonadati</taxon>
        <taxon>Acidobacteriota</taxon>
        <taxon>Holophagae</taxon>
        <taxon>Acanthopleuribacterales</taxon>
        <taxon>Acanthopleuribacteraceae</taxon>
        <taxon>Acanthopleuribacter</taxon>
    </lineage>
</organism>
<dbReference type="InterPro" id="IPR014748">
    <property type="entry name" value="Enoyl-CoA_hydra_C"/>
</dbReference>
<protein>
    <submittedName>
        <fullName evidence="4">Enoyl-CoA hydratase/isomerase family protein</fullName>
    </submittedName>
</protein>
<name>A0A8J7U5B4_9BACT</name>
<sequence>MSPTDLAITQHGYVRHIKLNRPDRMNALGRTLIRELHNALEDCRFDRETRVILLSGAGQRAFCAGADLKERAEMAQDEVDAFVSELRTTFHLLFNHPKITVAALNGAALGGGLELALSCDLRYAHNDVRLGLTETRLAIIPGAGGTQLLPRVIGPAKAKEMIFRAQPINAAEAQTLGLVNDVFPAEELITRCLEIGTQISQNGPIALMQAKKAVNQGLQCSLDQGLHIEQLCYAGVIPTEDRLEGLAAFKEKRKPAYQGR</sequence>
<dbReference type="GO" id="GO:0016836">
    <property type="term" value="F:hydro-lyase activity"/>
    <property type="evidence" value="ECO:0007669"/>
    <property type="project" value="UniProtKB-ARBA"/>
</dbReference>
<dbReference type="InterPro" id="IPR029045">
    <property type="entry name" value="ClpP/crotonase-like_dom_sf"/>
</dbReference>
<dbReference type="Pfam" id="PF00378">
    <property type="entry name" value="ECH_1"/>
    <property type="match status" value="1"/>
</dbReference>
<dbReference type="FunFam" id="3.90.226.10:FF:000009">
    <property type="entry name" value="Carnitinyl-CoA dehydratase"/>
    <property type="match status" value="1"/>
</dbReference>
<comment type="caution">
    <text evidence="4">The sequence shown here is derived from an EMBL/GenBank/DDBJ whole genome shotgun (WGS) entry which is preliminary data.</text>
</comment>
<dbReference type="PANTHER" id="PTHR11941:SF171">
    <property type="entry name" value="SD19268P"/>
    <property type="match status" value="1"/>
</dbReference>
<evidence type="ECO:0000256" key="1">
    <source>
        <dbReference type="ARBA" id="ARBA00005254"/>
    </source>
</evidence>
<accession>A0A8J7U5B4</accession>
<dbReference type="InterPro" id="IPR018376">
    <property type="entry name" value="Enoyl-CoA_hyd/isom_CS"/>
</dbReference>
<dbReference type="SUPFAM" id="SSF52096">
    <property type="entry name" value="ClpP/crotonase"/>
    <property type="match status" value="1"/>
</dbReference>
<dbReference type="Gene3D" id="1.10.12.10">
    <property type="entry name" value="Lyase 2-enoyl-coa Hydratase, Chain A, domain 2"/>
    <property type="match status" value="1"/>
</dbReference>
<evidence type="ECO:0000313" key="5">
    <source>
        <dbReference type="Proteomes" id="UP000664417"/>
    </source>
</evidence>
<dbReference type="FunFam" id="1.10.12.10:FF:000001">
    <property type="entry name" value="Probable enoyl-CoA hydratase, mitochondrial"/>
    <property type="match status" value="1"/>
</dbReference>
<evidence type="ECO:0000256" key="3">
    <source>
        <dbReference type="RuleBase" id="RU003707"/>
    </source>
</evidence>
<dbReference type="Gene3D" id="3.90.226.10">
    <property type="entry name" value="2-enoyl-CoA Hydratase, Chain A, domain 1"/>
    <property type="match status" value="1"/>
</dbReference>
<dbReference type="RefSeq" id="WP_207858965.1">
    <property type="nucleotide sequence ID" value="NZ_JAFREP010000008.1"/>
</dbReference>